<evidence type="ECO:0000313" key="5">
    <source>
        <dbReference type="EMBL" id="MCW3484487.1"/>
    </source>
</evidence>
<evidence type="ECO:0000259" key="4">
    <source>
        <dbReference type="PROSITE" id="PS51118"/>
    </source>
</evidence>
<gene>
    <name evidence="5" type="ORF">OL497_11320</name>
</gene>
<reference evidence="5 6" key="1">
    <citation type="submission" date="2022-10" db="EMBL/GenBank/DDBJ databases">
        <title>Chitinophaga nivalis PC15 sp. nov., isolated from Pyeongchang county, South Korea.</title>
        <authorList>
            <person name="Trinh H.N."/>
        </authorList>
    </citation>
    <scope>NUCLEOTIDE SEQUENCE [LARGE SCALE GENOMIC DNA]</scope>
    <source>
        <strain evidence="5 6">PC14</strain>
    </source>
</reference>
<feature type="domain" description="HTH hxlR-type" evidence="4">
    <location>
        <begin position="22"/>
        <end position="121"/>
    </location>
</feature>
<dbReference type="EMBL" id="JAPDNS010000001">
    <property type="protein sequence ID" value="MCW3484487.1"/>
    <property type="molecule type" value="Genomic_DNA"/>
</dbReference>
<dbReference type="RefSeq" id="WP_264730142.1">
    <property type="nucleotide sequence ID" value="NZ_JAPDNR010000001.1"/>
</dbReference>
<dbReference type="Gene3D" id="1.10.10.10">
    <property type="entry name" value="Winged helix-like DNA-binding domain superfamily/Winged helix DNA-binding domain"/>
    <property type="match status" value="1"/>
</dbReference>
<evidence type="ECO:0000256" key="1">
    <source>
        <dbReference type="ARBA" id="ARBA00023015"/>
    </source>
</evidence>
<keyword evidence="3" id="KW-0804">Transcription</keyword>
<keyword evidence="2" id="KW-0238">DNA-binding</keyword>
<dbReference type="SUPFAM" id="SSF46785">
    <property type="entry name" value="Winged helix' DNA-binding domain"/>
    <property type="match status" value="1"/>
</dbReference>
<keyword evidence="6" id="KW-1185">Reference proteome</keyword>
<evidence type="ECO:0000256" key="3">
    <source>
        <dbReference type="ARBA" id="ARBA00023163"/>
    </source>
</evidence>
<keyword evidence="1" id="KW-0805">Transcription regulation</keyword>
<sequence length="123" mass="13943">MATAVKKNSRNAANLKVLAAACPMNDALKNISPRWKMQILYSISIGLQQFSQLKKNYPDVSDQILGKRLGELVREGLVCKTLLQETTPSQTWYTTTSKGNALLDIMHRLNQWGMQRWGHPEDK</sequence>
<comment type="caution">
    <text evidence="5">The sequence shown here is derived from an EMBL/GenBank/DDBJ whole genome shotgun (WGS) entry which is preliminary data.</text>
</comment>
<dbReference type="PROSITE" id="PS51118">
    <property type="entry name" value="HTH_HXLR"/>
    <property type="match status" value="1"/>
</dbReference>
<dbReference type="Proteomes" id="UP001207742">
    <property type="component" value="Unassembled WGS sequence"/>
</dbReference>
<accession>A0ABT3IKL4</accession>
<evidence type="ECO:0000256" key="2">
    <source>
        <dbReference type="ARBA" id="ARBA00023125"/>
    </source>
</evidence>
<dbReference type="PANTHER" id="PTHR33204:SF18">
    <property type="entry name" value="TRANSCRIPTIONAL REGULATORY PROTEIN"/>
    <property type="match status" value="1"/>
</dbReference>
<dbReference type="InterPro" id="IPR002577">
    <property type="entry name" value="HTH_HxlR"/>
</dbReference>
<evidence type="ECO:0000313" key="6">
    <source>
        <dbReference type="Proteomes" id="UP001207742"/>
    </source>
</evidence>
<dbReference type="PANTHER" id="PTHR33204">
    <property type="entry name" value="TRANSCRIPTIONAL REGULATOR, MARR FAMILY"/>
    <property type="match status" value="1"/>
</dbReference>
<dbReference type="Pfam" id="PF01638">
    <property type="entry name" value="HxlR"/>
    <property type="match status" value="1"/>
</dbReference>
<name>A0ABT3IKL4_9BACT</name>
<dbReference type="InterPro" id="IPR036388">
    <property type="entry name" value="WH-like_DNA-bd_sf"/>
</dbReference>
<organism evidence="5 6">
    <name type="scientific">Chitinophaga nivalis</name>
    <dbReference type="NCBI Taxonomy" id="2991709"/>
    <lineage>
        <taxon>Bacteria</taxon>
        <taxon>Pseudomonadati</taxon>
        <taxon>Bacteroidota</taxon>
        <taxon>Chitinophagia</taxon>
        <taxon>Chitinophagales</taxon>
        <taxon>Chitinophagaceae</taxon>
        <taxon>Chitinophaga</taxon>
    </lineage>
</organism>
<proteinExistence type="predicted"/>
<dbReference type="InterPro" id="IPR036390">
    <property type="entry name" value="WH_DNA-bd_sf"/>
</dbReference>
<protein>
    <submittedName>
        <fullName evidence="5">Helix-turn-helix transcriptional regulator</fullName>
    </submittedName>
</protein>